<accession>A0A2K3CZ05</accession>
<feature type="compositionally biased region" description="Gly residues" evidence="1">
    <location>
        <begin position="115"/>
        <end position="136"/>
    </location>
</feature>
<dbReference type="KEGG" id="cre:CHLRE_13g562526v5"/>
<organism evidence="3 4">
    <name type="scientific">Chlamydomonas reinhardtii</name>
    <name type="common">Chlamydomonas smithii</name>
    <dbReference type="NCBI Taxonomy" id="3055"/>
    <lineage>
        <taxon>Eukaryota</taxon>
        <taxon>Viridiplantae</taxon>
        <taxon>Chlorophyta</taxon>
        <taxon>core chlorophytes</taxon>
        <taxon>Chlorophyceae</taxon>
        <taxon>CS clade</taxon>
        <taxon>Chlamydomonadales</taxon>
        <taxon>Chlamydomonadaceae</taxon>
        <taxon>Chlamydomonas</taxon>
    </lineage>
</organism>
<protein>
    <submittedName>
        <fullName evidence="3">Uncharacterized protein</fullName>
    </submittedName>
</protein>
<keyword evidence="2" id="KW-0812">Transmembrane</keyword>
<dbReference type="EMBL" id="CM008974">
    <property type="protein sequence ID" value="PNW73526.1"/>
    <property type="molecule type" value="Genomic_DNA"/>
</dbReference>
<name>A0A2K3CZ05_CHLRE</name>
<keyword evidence="2" id="KW-0472">Membrane</keyword>
<dbReference type="OrthoDB" id="549472at2759"/>
<feature type="region of interest" description="Disordered" evidence="1">
    <location>
        <begin position="235"/>
        <end position="263"/>
    </location>
</feature>
<dbReference type="GeneID" id="5719019"/>
<feature type="transmembrane region" description="Helical" evidence="2">
    <location>
        <begin position="146"/>
        <end position="174"/>
    </location>
</feature>
<feature type="region of interest" description="Disordered" evidence="1">
    <location>
        <begin position="41"/>
        <end position="136"/>
    </location>
</feature>
<feature type="compositionally biased region" description="Basic and acidic residues" evidence="1">
    <location>
        <begin position="618"/>
        <end position="642"/>
    </location>
</feature>
<feature type="region of interest" description="Disordered" evidence="1">
    <location>
        <begin position="288"/>
        <end position="323"/>
    </location>
</feature>
<feature type="compositionally biased region" description="Low complexity" evidence="1">
    <location>
        <begin position="53"/>
        <end position="81"/>
    </location>
</feature>
<reference evidence="3 4" key="1">
    <citation type="journal article" date="2007" name="Science">
        <title>The Chlamydomonas genome reveals the evolution of key animal and plant functions.</title>
        <authorList>
            <person name="Merchant S.S."/>
            <person name="Prochnik S.E."/>
            <person name="Vallon O."/>
            <person name="Harris E.H."/>
            <person name="Karpowicz S.J."/>
            <person name="Witman G.B."/>
            <person name="Terry A."/>
            <person name="Salamov A."/>
            <person name="Fritz-Laylin L.K."/>
            <person name="Marechal-Drouard L."/>
            <person name="Marshall W.F."/>
            <person name="Qu L.H."/>
            <person name="Nelson D.R."/>
            <person name="Sanderfoot A.A."/>
            <person name="Spalding M.H."/>
            <person name="Kapitonov V.V."/>
            <person name="Ren Q."/>
            <person name="Ferris P."/>
            <person name="Lindquist E."/>
            <person name="Shapiro H."/>
            <person name="Lucas S.M."/>
            <person name="Grimwood J."/>
            <person name="Schmutz J."/>
            <person name="Cardol P."/>
            <person name="Cerutti H."/>
            <person name="Chanfreau G."/>
            <person name="Chen C.L."/>
            <person name="Cognat V."/>
            <person name="Croft M.T."/>
            <person name="Dent R."/>
            <person name="Dutcher S."/>
            <person name="Fernandez E."/>
            <person name="Fukuzawa H."/>
            <person name="Gonzalez-Ballester D."/>
            <person name="Gonzalez-Halphen D."/>
            <person name="Hallmann A."/>
            <person name="Hanikenne M."/>
            <person name="Hippler M."/>
            <person name="Inwood W."/>
            <person name="Jabbari K."/>
            <person name="Kalanon M."/>
            <person name="Kuras R."/>
            <person name="Lefebvre P.A."/>
            <person name="Lemaire S.D."/>
            <person name="Lobanov A.V."/>
            <person name="Lohr M."/>
            <person name="Manuell A."/>
            <person name="Meier I."/>
            <person name="Mets L."/>
            <person name="Mittag M."/>
            <person name="Mittelmeier T."/>
            <person name="Moroney J.V."/>
            <person name="Moseley J."/>
            <person name="Napoli C."/>
            <person name="Nedelcu A.M."/>
            <person name="Niyogi K."/>
            <person name="Novoselov S.V."/>
            <person name="Paulsen I.T."/>
            <person name="Pazour G."/>
            <person name="Purton S."/>
            <person name="Ral J.P."/>
            <person name="Riano-Pachon D.M."/>
            <person name="Riekhof W."/>
            <person name="Rymarquis L."/>
            <person name="Schroda M."/>
            <person name="Stern D."/>
            <person name="Umen J."/>
            <person name="Willows R."/>
            <person name="Wilson N."/>
            <person name="Zimmer S.L."/>
            <person name="Allmer J."/>
            <person name="Balk J."/>
            <person name="Bisova K."/>
            <person name="Chen C.J."/>
            <person name="Elias M."/>
            <person name="Gendler K."/>
            <person name="Hauser C."/>
            <person name="Lamb M.R."/>
            <person name="Ledford H."/>
            <person name="Long J.C."/>
            <person name="Minagawa J."/>
            <person name="Page M.D."/>
            <person name="Pan J."/>
            <person name="Pootakham W."/>
            <person name="Roje S."/>
            <person name="Rose A."/>
            <person name="Stahlberg E."/>
            <person name="Terauchi A.M."/>
            <person name="Yang P."/>
            <person name="Ball S."/>
            <person name="Bowler C."/>
            <person name="Dieckmann C.L."/>
            <person name="Gladyshev V.N."/>
            <person name="Green P."/>
            <person name="Jorgensen R."/>
            <person name="Mayfield S."/>
            <person name="Mueller-Roeber B."/>
            <person name="Rajamani S."/>
            <person name="Sayre R.T."/>
            <person name="Brokstein P."/>
            <person name="Dubchak I."/>
            <person name="Goodstein D."/>
            <person name="Hornick L."/>
            <person name="Huang Y.W."/>
            <person name="Jhaveri J."/>
            <person name="Luo Y."/>
            <person name="Martinez D."/>
            <person name="Ngau W.C."/>
            <person name="Otillar B."/>
            <person name="Poliakov A."/>
            <person name="Porter A."/>
            <person name="Szajkowski L."/>
            <person name="Werner G."/>
            <person name="Zhou K."/>
            <person name="Grigoriev I.V."/>
            <person name="Rokhsar D.S."/>
            <person name="Grossman A.R."/>
        </authorList>
    </citation>
    <scope>NUCLEOTIDE SEQUENCE [LARGE SCALE GENOMIC DNA]</scope>
    <source>
        <strain evidence="4">CC-503</strain>
    </source>
</reference>
<evidence type="ECO:0000256" key="2">
    <source>
        <dbReference type="SAM" id="Phobius"/>
    </source>
</evidence>
<dbReference type="ExpressionAtlas" id="A0A2K3CZ05">
    <property type="expression patterns" value="baseline and differential"/>
</dbReference>
<dbReference type="Gramene" id="PNW73526">
    <property type="protein sequence ID" value="PNW73526"/>
    <property type="gene ID" value="CHLRE_13g562526v5"/>
</dbReference>
<dbReference type="RefSeq" id="XP_042917175.1">
    <property type="nucleotide sequence ID" value="XM_043069200.1"/>
</dbReference>
<dbReference type="InParanoid" id="A0A2K3CZ05"/>
<evidence type="ECO:0000256" key="1">
    <source>
        <dbReference type="SAM" id="MobiDB-lite"/>
    </source>
</evidence>
<keyword evidence="2" id="KW-1133">Transmembrane helix</keyword>
<evidence type="ECO:0000313" key="3">
    <source>
        <dbReference type="EMBL" id="PNW73526.1"/>
    </source>
</evidence>
<dbReference type="AlphaFoldDB" id="A0A2K3CZ05"/>
<gene>
    <name evidence="3" type="ORF">CHLRE_13g562526v5</name>
</gene>
<feature type="region of interest" description="Disordered" evidence="1">
    <location>
        <begin position="586"/>
        <end position="642"/>
    </location>
</feature>
<evidence type="ECO:0000313" key="4">
    <source>
        <dbReference type="Proteomes" id="UP000006906"/>
    </source>
</evidence>
<feature type="compositionally biased region" description="Low complexity" evidence="1">
    <location>
        <begin position="297"/>
        <end position="309"/>
    </location>
</feature>
<dbReference type="Proteomes" id="UP000006906">
    <property type="component" value="Chromosome 13"/>
</dbReference>
<sequence>MEARSLRLRRAFEQPRFAGGCQGSALQRAVTRPRLVPVFVASRAGKATDVPLAADPDSPARDSPTTSTSTSTSSGPGRGTADSPQEHEVAPAGSRGPSLSPAKPGFARGGPSSSGPGGSPTGAGGPGGPGGSSPPGGGVDGLRLRYWLVLLVQYGGIYGTAAVVLGAITGVPAFGPGGVRWEAGDVGLGLALMAPALALDALVGLPDWSTRREEDAKQLVRLFVDPQALAAERKALQGAKGSTGGSAAARSDSGGGASTAAEEESAAAAVGEAARLLAATAAAAELSAAEEEEAGRAHSGAGASTSGSSGSSGGSGSSTADAEPSPLWAAMQRLRMALELMQETSVRNNPGARLTPLQELAVICVAVAADEMLYRAVLLTLAGRWLRDRFYEAGADDTLVLGLPGGGGGGVWEVETGAAAMWTALFLGCAAGVGVFAGRAWREASLAGRLQAVQAAQREALEQQLKRQRLGTHMTAEEVRQRQEQQARIEALQTNFASSVGVQGALVWLLEGVREVYQVAAAGGAFILTGNLAAPLAGGFAAQCLMSAYQRLGLRRSMERRAEVMRRRKAAAKEREVHRLRQEAAARELAAEADKRKAEGHGEGQAEAEGAGEAGDVGGRERELERVARVREEPSGHKSHEG</sequence>
<keyword evidence="4" id="KW-1185">Reference proteome</keyword>
<proteinExistence type="predicted"/>
<feature type="compositionally biased region" description="Basic and acidic residues" evidence="1">
    <location>
        <begin position="586"/>
        <end position="604"/>
    </location>
</feature>